<evidence type="ECO:0000256" key="6">
    <source>
        <dbReference type="ARBA" id="ARBA00023315"/>
    </source>
</evidence>
<reference evidence="7 8" key="1">
    <citation type="submission" date="2016-12" db="EMBL/GenBank/DDBJ databases">
        <title>Thioflexothrix psekupsii D3 genome sequencing and assembly.</title>
        <authorList>
            <person name="Fomenkov A."/>
            <person name="Vincze T."/>
            <person name="Grabovich M."/>
            <person name="Anton B.P."/>
            <person name="Dubinina G."/>
            <person name="Orlova M."/>
            <person name="Belousova E."/>
            <person name="Roberts R.J."/>
        </authorList>
    </citation>
    <scope>NUCLEOTIDE SEQUENCE [LARGE SCALE GENOMIC DNA]</scope>
    <source>
        <strain evidence="7">D3</strain>
    </source>
</reference>
<evidence type="ECO:0000256" key="1">
    <source>
        <dbReference type="ARBA" id="ARBA00004533"/>
    </source>
</evidence>
<dbReference type="PIRSF" id="PIRSF026649">
    <property type="entry name" value="MsbB"/>
    <property type="match status" value="1"/>
</dbReference>
<evidence type="ECO:0000313" key="8">
    <source>
        <dbReference type="Proteomes" id="UP000194798"/>
    </source>
</evidence>
<dbReference type="PANTHER" id="PTHR30606:SF10">
    <property type="entry name" value="PHOSPHATIDYLINOSITOL MANNOSIDE ACYLTRANSFERASE"/>
    <property type="match status" value="1"/>
</dbReference>
<dbReference type="RefSeq" id="WP_086487915.1">
    <property type="nucleotide sequence ID" value="NZ_MSLT01000012.1"/>
</dbReference>
<keyword evidence="2" id="KW-1003">Cell membrane</keyword>
<dbReference type="AlphaFoldDB" id="A0A251X7V4"/>
<name>A0A251X7V4_9GAMM</name>
<keyword evidence="6" id="KW-0012">Acyltransferase</keyword>
<dbReference type="Proteomes" id="UP000194798">
    <property type="component" value="Unassembled WGS sequence"/>
</dbReference>
<organism evidence="7 8">
    <name type="scientific">Thioflexithrix psekupsensis</name>
    <dbReference type="NCBI Taxonomy" id="1570016"/>
    <lineage>
        <taxon>Bacteria</taxon>
        <taxon>Pseudomonadati</taxon>
        <taxon>Pseudomonadota</taxon>
        <taxon>Gammaproteobacteria</taxon>
        <taxon>Thiotrichales</taxon>
        <taxon>Thioflexithrix</taxon>
    </lineage>
</organism>
<dbReference type="OrthoDB" id="9803456at2"/>
<keyword evidence="4" id="KW-0808">Transferase</keyword>
<dbReference type="PANTHER" id="PTHR30606">
    <property type="entry name" value="LIPID A BIOSYNTHESIS LAUROYL ACYLTRANSFERASE"/>
    <property type="match status" value="1"/>
</dbReference>
<dbReference type="CDD" id="cd07984">
    <property type="entry name" value="LPLAT_LABLAT-like"/>
    <property type="match status" value="1"/>
</dbReference>
<dbReference type="GO" id="GO:0005886">
    <property type="term" value="C:plasma membrane"/>
    <property type="evidence" value="ECO:0007669"/>
    <property type="project" value="UniProtKB-SubCell"/>
</dbReference>
<proteinExistence type="predicted"/>
<comment type="caution">
    <text evidence="7">The sequence shown here is derived from an EMBL/GenBank/DDBJ whole genome shotgun (WGS) entry which is preliminary data.</text>
</comment>
<dbReference type="InterPro" id="IPR004960">
    <property type="entry name" value="LipA_acyltrans"/>
</dbReference>
<evidence type="ECO:0000256" key="5">
    <source>
        <dbReference type="ARBA" id="ARBA00023136"/>
    </source>
</evidence>
<dbReference type="GO" id="GO:0009247">
    <property type="term" value="P:glycolipid biosynthetic process"/>
    <property type="evidence" value="ECO:0007669"/>
    <property type="project" value="UniProtKB-ARBA"/>
</dbReference>
<comment type="subcellular location">
    <subcellularLocation>
        <location evidence="1">Cell inner membrane</location>
    </subcellularLocation>
</comment>
<dbReference type="EMBL" id="MSLT01000012">
    <property type="protein sequence ID" value="OUD14129.1"/>
    <property type="molecule type" value="Genomic_DNA"/>
</dbReference>
<accession>A0A251X7V4</accession>
<evidence type="ECO:0000256" key="4">
    <source>
        <dbReference type="ARBA" id="ARBA00022679"/>
    </source>
</evidence>
<protein>
    <recommendedName>
        <fullName evidence="9">Lipid A biosynthesis acyltransferase</fullName>
    </recommendedName>
</protein>
<keyword evidence="3" id="KW-0997">Cell inner membrane</keyword>
<gene>
    <name evidence="7" type="ORF">TPSD3_07280</name>
</gene>
<evidence type="ECO:0000256" key="3">
    <source>
        <dbReference type="ARBA" id="ARBA00022519"/>
    </source>
</evidence>
<evidence type="ECO:0008006" key="9">
    <source>
        <dbReference type="Google" id="ProtNLM"/>
    </source>
</evidence>
<keyword evidence="8" id="KW-1185">Reference proteome</keyword>
<sequence length="298" mass="33623">MRAKLIIIFLRFLSYLSLKQQHRIAIITSYLLMAFSHIRMVQTSRVNIAHCFPHYTAKQQAQLLRESVQETAKTVFELSALWLWSRERIMALATASQQHYLDDAVKRGRGVILLTPHLGAWEMAGLYASLHYPITSLYRPPRLSDLDFFIKNARERLGATLVPTDRQGIKALFAALKRGEVVGILPDQVPNEAGTGVFAPFFARPAYTMTLVARLARKTGAPVIFTFAERLSLSTENTAHFRVHFLPAPMGIDAEDLIEAATALNQGIMQCIAINTAQYQWSYKRFKKVPDGQISPYS</sequence>
<dbReference type="GO" id="GO:0016746">
    <property type="term" value="F:acyltransferase activity"/>
    <property type="evidence" value="ECO:0007669"/>
    <property type="project" value="UniProtKB-KW"/>
</dbReference>
<evidence type="ECO:0000256" key="2">
    <source>
        <dbReference type="ARBA" id="ARBA00022475"/>
    </source>
</evidence>
<dbReference type="Pfam" id="PF03279">
    <property type="entry name" value="Lip_A_acyltrans"/>
    <property type="match status" value="1"/>
</dbReference>
<evidence type="ECO:0000313" key="7">
    <source>
        <dbReference type="EMBL" id="OUD14129.1"/>
    </source>
</evidence>
<keyword evidence="5" id="KW-0472">Membrane</keyword>